<keyword evidence="5" id="KW-0804">Transcription</keyword>
<keyword evidence="4 7" id="KW-0238">DNA-binding</keyword>
<dbReference type="Gene3D" id="1.10.10.10">
    <property type="entry name" value="Winged helix-like DNA-binding domain superfamily/Winged helix DNA-binding domain"/>
    <property type="match status" value="1"/>
</dbReference>
<dbReference type="GO" id="GO:0005829">
    <property type="term" value="C:cytosol"/>
    <property type="evidence" value="ECO:0007669"/>
    <property type="project" value="TreeGrafter"/>
</dbReference>
<evidence type="ECO:0000313" key="10">
    <source>
        <dbReference type="EMBL" id="QOP43054.1"/>
    </source>
</evidence>
<dbReference type="SMART" id="SM00448">
    <property type="entry name" value="REC"/>
    <property type="match status" value="1"/>
</dbReference>
<dbReference type="EMBL" id="CP041235">
    <property type="protein sequence ID" value="QOP43054.1"/>
    <property type="molecule type" value="Genomic_DNA"/>
</dbReference>
<proteinExistence type="predicted"/>
<dbReference type="KEGG" id="ssei:FJR45_03430"/>
<evidence type="ECO:0000256" key="6">
    <source>
        <dbReference type="PROSITE-ProRule" id="PRU00169"/>
    </source>
</evidence>
<keyword evidence="11" id="KW-1185">Reference proteome</keyword>
<evidence type="ECO:0000256" key="2">
    <source>
        <dbReference type="ARBA" id="ARBA00023012"/>
    </source>
</evidence>
<dbReference type="InterPro" id="IPR011006">
    <property type="entry name" value="CheY-like_superfamily"/>
</dbReference>
<dbReference type="Pfam" id="PF00486">
    <property type="entry name" value="Trans_reg_C"/>
    <property type="match status" value="1"/>
</dbReference>
<keyword evidence="3" id="KW-0805">Transcription regulation</keyword>
<evidence type="ECO:0000256" key="5">
    <source>
        <dbReference type="ARBA" id="ARBA00023163"/>
    </source>
</evidence>
<organism evidence="10 11">
    <name type="scientific">Sulfurimonas sediminis</name>
    <dbReference type="NCBI Taxonomy" id="2590020"/>
    <lineage>
        <taxon>Bacteria</taxon>
        <taxon>Pseudomonadati</taxon>
        <taxon>Campylobacterota</taxon>
        <taxon>Epsilonproteobacteria</taxon>
        <taxon>Campylobacterales</taxon>
        <taxon>Sulfurimonadaceae</taxon>
        <taxon>Sulfurimonas</taxon>
    </lineage>
</organism>
<evidence type="ECO:0000256" key="7">
    <source>
        <dbReference type="PROSITE-ProRule" id="PRU01091"/>
    </source>
</evidence>
<dbReference type="PROSITE" id="PS51755">
    <property type="entry name" value="OMPR_PHOB"/>
    <property type="match status" value="1"/>
</dbReference>
<dbReference type="Proteomes" id="UP000593719">
    <property type="component" value="Chromosome"/>
</dbReference>
<dbReference type="GO" id="GO:0000976">
    <property type="term" value="F:transcription cis-regulatory region binding"/>
    <property type="evidence" value="ECO:0007669"/>
    <property type="project" value="TreeGrafter"/>
</dbReference>
<dbReference type="Gene3D" id="3.40.50.2300">
    <property type="match status" value="1"/>
</dbReference>
<feature type="modified residue" description="4-aspartylphosphate" evidence="6">
    <location>
        <position position="51"/>
    </location>
</feature>
<evidence type="ECO:0000256" key="3">
    <source>
        <dbReference type="ARBA" id="ARBA00023015"/>
    </source>
</evidence>
<evidence type="ECO:0000256" key="4">
    <source>
        <dbReference type="ARBA" id="ARBA00023125"/>
    </source>
</evidence>
<dbReference type="RefSeq" id="WP_193151363.1">
    <property type="nucleotide sequence ID" value="NZ_CP041235.1"/>
</dbReference>
<protein>
    <submittedName>
        <fullName evidence="10">Response regulator transcription factor</fullName>
    </submittedName>
</protein>
<name>A0A7M1B021_9BACT</name>
<dbReference type="GO" id="GO:0000156">
    <property type="term" value="F:phosphorelay response regulator activity"/>
    <property type="evidence" value="ECO:0007669"/>
    <property type="project" value="TreeGrafter"/>
</dbReference>
<feature type="DNA-binding region" description="OmpR/PhoB-type" evidence="7">
    <location>
        <begin position="126"/>
        <end position="219"/>
    </location>
</feature>
<keyword evidence="1 6" id="KW-0597">Phosphoprotein</keyword>
<gene>
    <name evidence="10" type="ORF">FJR45_03430</name>
</gene>
<reference evidence="10 11" key="1">
    <citation type="submission" date="2019-06" db="EMBL/GenBank/DDBJ databases">
        <title>Sulfurimonas gotlandica sp. nov., a chemoautotrophic and psychrotolerant epsilonproteobacterium isolated from a pelagic redoxcline, and an emended description of the genus Sulfurimonas.</title>
        <authorList>
            <person name="Wang S."/>
            <person name="Jiang L."/>
            <person name="Shao Z."/>
        </authorList>
    </citation>
    <scope>NUCLEOTIDE SEQUENCE [LARGE SCALE GENOMIC DNA]</scope>
    <source>
        <strain evidence="10 11">S2-6</strain>
    </source>
</reference>
<dbReference type="InterPro" id="IPR001789">
    <property type="entry name" value="Sig_transdc_resp-reg_receiver"/>
</dbReference>
<feature type="domain" description="OmpR/PhoB-type" evidence="9">
    <location>
        <begin position="126"/>
        <end position="219"/>
    </location>
</feature>
<evidence type="ECO:0000259" key="9">
    <source>
        <dbReference type="PROSITE" id="PS51755"/>
    </source>
</evidence>
<evidence type="ECO:0000256" key="1">
    <source>
        <dbReference type="ARBA" id="ARBA00022553"/>
    </source>
</evidence>
<dbReference type="SUPFAM" id="SSF52172">
    <property type="entry name" value="CheY-like"/>
    <property type="match status" value="1"/>
</dbReference>
<accession>A0A7M1B021</accession>
<evidence type="ECO:0000313" key="11">
    <source>
        <dbReference type="Proteomes" id="UP000593719"/>
    </source>
</evidence>
<keyword evidence="2" id="KW-0902">Two-component regulatory system</keyword>
<dbReference type="GO" id="GO:0006355">
    <property type="term" value="P:regulation of DNA-templated transcription"/>
    <property type="evidence" value="ECO:0007669"/>
    <property type="project" value="InterPro"/>
</dbReference>
<dbReference type="AlphaFoldDB" id="A0A7M1B021"/>
<sequence>MKILLLEDETILKESIEEFLSSKNYTVDSFENSSDAFDAIFSKEYDLLLLDVNVPGEFDGFSLRKELADEGKNIPTIFVTSMSSADAMLQGYANGCCDYIKKPFDLIELQLRVQHALKSNCFKTDSDMLQLPCDYQYDVNNRKLIGISGEIQLSKTENDILTLFIKHRNQIVTFEMLYEEIWENNVEAANARVQINNLRRKLPKDVIENIYGIGYRLDCQ</sequence>
<dbReference type="PANTHER" id="PTHR48111:SF22">
    <property type="entry name" value="REGULATOR OF RPOS"/>
    <property type="match status" value="1"/>
</dbReference>
<dbReference type="GO" id="GO:0032993">
    <property type="term" value="C:protein-DNA complex"/>
    <property type="evidence" value="ECO:0007669"/>
    <property type="project" value="TreeGrafter"/>
</dbReference>
<dbReference type="PROSITE" id="PS50110">
    <property type="entry name" value="RESPONSE_REGULATORY"/>
    <property type="match status" value="1"/>
</dbReference>
<dbReference type="SMART" id="SM00862">
    <property type="entry name" value="Trans_reg_C"/>
    <property type="match status" value="1"/>
</dbReference>
<dbReference type="CDD" id="cd00383">
    <property type="entry name" value="trans_reg_C"/>
    <property type="match status" value="1"/>
</dbReference>
<dbReference type="InterPro" id="IPR036388">
    <property type="entry name" value="WH-like_DNA-bd_sf"/>
</dbReference>
<dbReference type="Pfam" id="PF00072">
    <property type="entry name" value="Response_reg"/>
    <property type="match status" value="1"/>
</dbReference>
<evidence type="ECO:0000259" key="8">
    <source>
        <dbReference type="PROSITE" id="PS50110"/>
    </source>
</evidence>
<feature type="domain" description="Response regulatory" evidence="8">
    <location>
        <begin position="2"/>
        <end position="117"/>
    </location>
</feature>
<dbReference type="PANTHER" id="PTHR48111">
    <property type="entry name" value="REGULATOR OF RPOS"/>
    <property type="match status" value="1"/>
</dbReference>
<dbReference type="InterPro" id="IPR001867">
    <property type="entry name" value="OmpR/PhoB-type_DNA-bd"/>
</dbReference>
<dbReference type="InterPro" id="IPR039420">
    <property type="entry name" value="WalR-like"/>
</dbReference>